<dbReference type="SMART" id="SM00214">
    <property type="entry name" value="VWC"/>
    <property type="match status" value="4"/>
</dbReference>
<dbReference type="GO" id="GO:0005576">
    <property type="term" value="C:extracellular region"/>
    <property type="evidence" value="ECO:0007669"/>
    <property type="project" value="UniProtKB-SubCell"/>
</dbReference>
<keyword evidence="5" id="KW-1015">Disulfide bond</keyword>
<dbReference type="Proteomes" id="UP000233120">
    <property type="component" value="Unassembled WGS sequence"/>
</dbReference>
<keyword evidence="3 7" id="KW-0732">Signal</keyword>
<reference evidence="9" key="2">
    <citation type="submission" date="2025-09" db="UniProtKB">
        <authorList>
            <consortium name="Ensembl"/>
        </authorList>
    </citation>
    <scope>IDENTIFICATION</scope>
</reference>
<dbReference type="InterPro" id="IPR001007">
    <property type="entry name" value="VWF_dom"/>
</dbReference>
<keyword evidence="2" id="KW-0964">Secreted</keyword>
<gene>
    <name evidence="9" type="primary">FCGBP</name>
</gene>
<accession>A0A2K6BKH1</accession>
<dbReference type="Pfam" id="PF12714">
    <property type="entry name" value="TILa"/>
    <property type="match status" value="6"/>
</dbReference>
<dbReference type="InterPro" id="IPR003645">
    <property type="entry name" value="Fol_N"/>
</dbReference>
<comment type="subcellular location">
    <subcellularLocation>
        <location evidence="1">Secreted</location>
    </subcellularLocation>
</comment>
<dbReference type="InterPro" id="IPR035234">
    <property type="entry name" value="IgGFc-bd_N"/>
</dbReference>
<sequence>LCSGWRWLFWVFRLTQEASVDLKNTGRNEFLTAFLQNYQLAYSKAYPRLLISSLSESPASVFILSQADKTSHNVTVRPGESVMVNMSAKAEMIGSKIFQHAVVIHSDHAISVQALNAKPDTAELTLLRPIQALGTEYFVLTPPGTSARNVKEFAVVAGATGASVSVTLKGSVTFNGKFYPAGDVLSVTLEPYNVAQLQSSLDLSGSKVTASSPVAVLSGHSCAQKHTTCNHVVEQLLPTSAWGTHYVVPTLASQSRYDLAFVMASQTTKLTYNHGGITGSRGLQAGDVVEFEVRPSRPLYLSANVGIQVLLFGTGAIRNEVTYDPYLVLIPDVAAYCPAYVVKSVPGSEGVALVVAQTKAISGLTIDGHAVGAKLTWAAVPGSEFSYAEVELGTADTIHTAEATTNFGLLTFGLAKATGYATAADCGRTVVSPAKPSCEGVQCAAGQRCQVAGGKAKCVAESTAVCRAQGDPHYTTFDGRRYDMMGTCSYTMAELCGDDETLPAFSVEAKNEHRGSRRVSYVGLVTVHAYSHSVSLTRGEVGFVLVDKQRSRLPVSLSEGRLRVYQSGPRAVVELVFGLVVTYDWDCQLALSLPARFQDQVCGLCGNYNGDPADDFLLPDGVLAPDPVEFASSWKLDDGDYLCEDGCQNNCPACTPGQAQHYEGDRLCGMLTKLDGPFAVCHGTLDPRSFLEQCVYDLCVVGGERLSLCRGLSAYAQACLELGISVGNWRPLANCPLSCPANSRYELCGPACPASCNEAAAPSNCSGRPCVEGCVCLPGFVASGGTCVPASSCGCTFQGLQLAPGQEVWADESCRRRCTCNGATHQVTCRDTQGCPAGEICSDQNGLLGCYPNRFGTCQGSGDPHYVSFDGRRFDFMGTCTYLLVGSCGQNAALPAFRVLVENEHRGSQTVSYTRAVRVEARGVKVVVRREYPGQVLVDDVLQYLPFQAADGQVQVFRQGRDAVVRTDFGLTVTYNWDARVTAKVPSSYAEALCGLCGNFNGDPADDLALRGGGQAANALAFGNSWQEETRSGCGAAEPGDCPKLDSLVAQQLQSKNECGILADPQGPFRECHSKLDPQGAVRDCVYDRCLLPGQSGPLCDALATYAAACQAAGATVHPWRSEKLCPLSCPPNSHYEACSYGCPLSCGDLPVHGGCGSECHEGCVCDEGFALSGESCLPLASCGCVHQGTYYPPGQTFYPGPGCDSLCHCQEGGLVSCEPSSCGPHEACQPSGGSLGCVAVGSATCQASGDPHYTTFDGRRFDFMGTCVYVLAQTCGTRPGLHRFAVLQENVAWGNGRVSVTRVITVQVGNFTLRLEQRQWKVTVNGVDMKLPVVLANGQIRASQHGSDVVIETDFGLRVAYDLVYYVRVTIPGNYYQQMCGLCGNYNGDPKDDFQKPNGSQAGNANDFGNSWEEAVPGSPCLPPPTCPPGSEGCDTSKCPPEQEKKYEKEEFCGLLSSATGPLASCHKLVDPQGPLQDCVFDLCLGGGNLSILCNNIHAYVSACQAAGGHVKPWRTETFCPMKCPANSHYELCADTCSLGCAALSAPLQCPDECAEGCQCDAGFLYNGEACVPIQQCGCYHNGVYYEPEQTVLIDDCRQQCTCHVGKGVLCQEHSCPPGQVCQPSGGVLSCITKDPCDGVTCRPQETCKEQGGQGVCVPNYEATCWLWGDPHYHSFDGRAFDFQGTCNYVLATTGCPGVNTQGLTPFTVTTKNENRGNPAVSYVRVVTVAALGTNISIHKGEIGKVRVCVAGWSPEVPGRTGGILTTTVSMAAYVAACQAAGAQLGEWRRPDFCRKYCSVHGPHSRVSPCTAVRESQLETSIESLAAVTLLLYPFHKYETEGLRGEDTQFFSIRHGLELGSDPTQSLLSEAWPVNGVDMKLPVVLANGQIRASQHGSDVVIETDFGLRVAYDLVYYVRVTIPGNYYQLMCGLCGNYNGDPKDDFQKPNGSQAGNANDFGNSWEEAVPGSPCLPPPTCPPGSEGCDTSKCPPEQEKKYEKEEFCGLLSSATGPLASCHKLVDPQGPLQDCVFDLCLGGGNLSILCSNIHAYVSACQAAGGHVKPWRTETFCPMKCPANSHYELCADTCSLGCAALSAPLQCPDGCAEGCQCDAGFLYNGEACVPIQQCGCYHNGVYYEPEQTVLIDDCRQQCTCHVRKGVLCQEHSCPPGQVCQPSGGVLSCITKDPCDGVTCRPQETCKEQGGQGVCVPNYEATCWLWGDPHYHSFDGRAFDFQGTCNYVLATTGCPGVNTQGLTPFTVTTKNENRGNPAVSYVRVVTVAALGTNISIHKGEIGKVRVNGVLTALPVSEANGRISVTHGASKALLVADFGLQVSYDWNWRVDVTLPSSYHGAVCGLCGNMDRNPNNDQAFPNGTLAPSIPIWGGSWRVPGWDPLCWDVCPGSCPTCPEDKLEQYEGPGFCGPLVPGAGGPFATCHAHVPPESFFKGCVLDVCMGGGAHDILCKALASYVAACQAAGVVIEDWRAQVGCEITCPENSHYEVCGPPCPASCPSPAPPATPAVCEGPCVEGCQCDAGFVLSADRCVSLNNSCGCWANGTYHEAGSEFWADGTCSHRCRCGPGGGSLVCTPASCGLGEVCGLLPSGQHGCQPVSTAECQAWGDPHYVTLDGHRFDFQGNCEYLLSAPCHGPPSGAANFTVTVANEHRGSQAVSYTRSVTLQIYNHSLTLSARWPRQLQVDGVFVALPFQLDSLLHAHLSGADVVVTTTSGLSLTFDGDSFVRLRVPAAYAGALCGLCGNYNQDPADDLKAVDGKPAGWQVGGAPGCGECVSGPCPSQCTPEQQESFGGPDACGVISATDGPLAPCHCLVPPAQYFQGCLLDACQVQGHPGGLCPAVAAYVAACQAAGAQLGEWRRPDFCPFQCPAHSHYELCGDSCPVSCPSLSAPEGCESACREGCVCDAGFVLSGDTCVPVGQCGCLYDGRYYPLGEAFYPGPECERRCECGPGGHVTCQEGAACGPHEECRLEDGVRACHATGCGRCLANGGIHYVTLDGRVFDLHGSCSYVLAQVCQPKPGDEDFSIVLEKNAAGDPQRLLVTVSGQVVSLAQGQQVTVDGEAVALPVAVGRVRVTAEGRNMVLQTTKGLRLLFDGDAQVLMSVPSSFRGRLCGLCGNFNGNWSDDFVLPNGLAASSVETFGAAWRAPGSSKGCGEGCGPQGCPVCSAEETAPYESNKACGQLRNPQGPFATCQAVLSPSEYFRQCVYDLCAQKGDTAFLCRSLAAYTAACQAAGVAVKPWRTDSFCPLPPLSAALQCPAHSHYSICTHTCQGSCAALSGLTGCTTRCFEGCECDDRFLLSQGVCIPVQDCGCTHNGRYLPVNSSLLTSDCSKLCSCSSSSGLTCQAAGCPPGRVCEVKAEARQCWAARGLCVLSVGANLTTFDGARGATTSPGVYELSSRCPGLQKTIPWYRVVAEVQTCHGKTEAVGQIHIFFEDGMVTVTPNKGVWVNGLRVDLPAEKLASVSMSRTPDGSLLVRQKAGVQVWLGANGKLAVMVSEDHAGKLCGACGNFDGDQTNDWRDSEGKSVMEKWRAQDFSPW</sequence>
<evidence type="ECO:0000256" key="7">
    <source>
        <dbReference type="SAM" id="SignalP"/>
    </source>
</evidence>
<feature type="signal peptide" evidence="7">
    <location>
        <begin position="1"/>
        <end position="17"/>
    </location>
</feature>
<dbReference type="Pfam" id="PF00094">
    <property type="entry name" value="VWD"/>
    <property type="match status" value="9"/>
</dbReference>
<evidence type="ECO:0000259" key="8">
    <source>
        <dbReference type="PROSITE" id="PS51233"/>
    </source>
</evidence>
<keyword evidence="10" id="KW-1185">Reference proteome</keyword>
<feature type="domain" description="VWFD" evidence="8">
    <location>
        <begin position="2613"/>
        <end position="2796"/>
    </location>
</feature>
<proteinExistence type="predicted"/>
<dbReference type="SMART" id="SM00832">
    <property type="entry name" value="C8"/>
    <property type="match status" value="7"/>
</dbReference>
<evidence type="ECO:0000313" key="9">
    <source>
        <dbReference type="Ensembl" id="ENSMNEP00000011891.1"/>
    </source>
</evidence>
<dbReference type="FunFam" id="2.10.25.10:FF:000674">
    <property type="entry name" value="Mucin-2"/>
    <property type="match status" value="1"/>
</dbReference>
<dbReference type="Pfam" id="PF08742">
    <property type="entry name" value="C8"/>
    <property type="match status" value="7"/>
</dbReference>
<dbReference type="InterPro" id="IPR001846">
    <property type="entry name" value="VWF_type-D"/>
</dbReference>
<dbReference type="PANTHER" id="PTHR11339">
    <property type="entry name" value="EXTRACELLULAR MATRIX GLYCOPROTEIN RELATED"/>
    <property type="match status" value="1"/>
</dbReference>
<dbReference type="Pfam" id="PF17517">
    <property type="entry name" value="IgGFc_binding"/>
    <property type="match status" value="1"/>
</dbReference>
<dbReference type="InterPro" id="IPR025615">
    <property type="entry name" value="TILa_dom"/>
</dbReference>
<evidence type="ECO:0000313" key="10">
    <source>
        <dbReference type="Proteomes" id="UP000233120"/>
    </source>
</evidence>
<dbReference type="STRING" id="9545.ENSMNEP00000011891"/>
<dbReference type="SMART" id="SM00216">
    <property type="entry name" value="VWD"/>
    <property type="match status" value="8"/>
</dbReference>
<evidence type="ECO:0000256" key="6">
    <source>
        <dbReference type="ARBA" id="ARBA00023180"/>
    </source>
</evidence>
<dbReference type="InterPro" id="IPR014853">
    <property type="entry name" value="VWF/SSPO/ZAN-like_Cys-rich_dom"/>
</dbReference>
<dbReference type="InterPro" id="IPR002919">
    <property type="entry name" value="TIL_dom"/>
</dbReference>
<dbReference type="SMART" id="SM00274">
    <property type="entry name" value="FOLN"/>
    <property type="match status" value="7"/>
</dbReference>
<evidence type="ECO:0000256" key="4">
    <source>
        <dbReference type="ARBA" id="ARBA00022737"/>
    </source>
</evidence>
<evidence type="ECO:0000256" key="5">
    <source>
        <dbReference type="ARBA" id="ARBA00023157"/>
    </source>
</evidence>
<dbReference type="PROSITE" id="PS51233">
    <property type="entry name" value="VWFD"/>
    <property type="match status" value="8"/>
</dbReference>
<dbReference type="SUPFAM" id="SSF57567">
    <property type="entry name" value="Serine protease inhibitors"/>
    <property type="match status" value="7"/>
</dbReference>
<dbReference type="FunFam" id="2.10.25.10:FF:000055">
    <property type="entry name" value="alpha-tectorin isoform X1"/>
    <property type="match status" value="4"/>
</dbReference>
<feature type="domain" description="VWFD" evidence="8">
    <location>
        <begin position="1244"/>
        <end position="1423"/>
    </location>
</feature>
<feature type="domain" description="VWFD" evidence="8">
    <location>
        <begin position="856"/>
        <end position="1035"/>
    </location>
</feature>
<dbReference type="CDD" id="cd19941">
    <property type="entry name" value="TIL"/>
    <property type="match status" value="7"/>
</dbReference>
<dbReference type="InterPro" id="IPR050780">
    <property type="entry name" value="Mucin_vWF_Thrombospondin_sf"/>
</dbReference>
<evidence type="ECO:0000256" key="2">
    <source>
        <dbReference type="ARBA" id="ARBA00022525"/>
    </source>
</evidence>
<dbReference type="SMART" id="SM00215">
    <property type="entry name" value="VWC_out"/>
    <property type="match status" value="6"/>
</dbReference>
<keyword evidence="6" id="KW-0325">Glycoprotein</keyword>
<reference evidence="9" key="1">
    <citation type="submission" date="2025-08" db="UniProtKB">
        <authorList>
            <consortium name="Ensembl"/>
        </authorList>
    </citation>
    <scope>IDENTIFICATION</scope>
</reference>
<dbReference type="Bgee" id="ENSMNEG00000030244">
    <property type="expression patterns" value="Expressed in colon and 2 other cell types or tissues"/>
</dbReference>
<feature type="domain" description="VWFD" evidence="8">
    <location>
        <begin position="464"/>
        <end position="644"/>
    </location>
</feature>
<feature type="domain" description="VWFD" evidence="8">
    <location>
        <begin position="3381"/>
        <end position="3551"/>
    </location>
</feature>
<dbReference type="GO" id="GO:0005796">
    <property type="term" value="C:Golgi lumen"/>
    <property type="evidence" value="ECO:0007669"/>
    <property type="project" value="UniProtKB-ARBA"/>
</dbReference>
<evidence type="ECO:0000256" key="3">
    <source>
        <dbReference type="ARBA" id="ARBA00022729"/>
    </source>
</evidence>
<dbReference type="Gene3D" id="2.10.25.10">
    <property type="entry name" value="Laminin"/>
    <property type="match status" value="7"/>
</dbReference>
<dbReference type="Pfam" id="PF01826">
    <property type="entry name" value="TIL"/>
    <property type="match status" value="7"/>
</dbReference>
<evidence type="ECO:0000256" key="1">
    <source>
        <dbReference type="ARBA" id="ARBA00004613"/>
    </source>
</evidence>
<protein>
    <submittedName>
        <fullName evidence="9">Fc gamma binding protein</fullName>
    </submittedName>
</protein>
<feature type="chain" id="PRO_5014371567" evidence="7">
    <location>
        <begin position="18"/>
        <end position="3551"/>
    </location>
</feature>
<feature type="domain" description="VWFD" evidence="8">
    <location>
        <begin position="2995"/>
        <end position="3166"/>
    </location>
</feature>
<feature type="domain" description="VWFD" evidence="8">
    <location>
        <begin position="2214"/>
        <end position="2397"/>
    </location>
</feature>
<dbReference type="Ensembl" id="ENSMNET00000036084.1">
    <property type="protein sequence ID" value="ENSMNEP00000011891.1"/>
    <property type="gene ID" value="ENSMNEG00000030244.1"/>
</dbReference>
<name>A0A2K6BKH1_MACNE</name>
<dbReference type="PANTHER" id="PTHR11339:SF244">
    <property type="entry name" value="IGGFC-BINDING PROTEIN"/>
    <property type="match status" value="1"/>
</dbReference>
<keyword evidence="4" id="KW-0677">Repeat</keyword>
<organism evidence="9 10">
    <name type="scientific">Macaca nemestrina</name>
    <name type="common">Pig-tailed macaque</name>
    <dbReference type="NCBI Taxonomy" id="9545"/>
    <lineage>
        <taxon>Eukaryota</taxon>
        <taxon>Metazoa</taxon>
        <taxon>Chordata</taxon>
        <taxon>Craniata</taxon>
        <taxon>Vertebrata</taxon>
        <taxon>Euteleostomi</taxon>
        <taxon>Mammalia</taxon>
        <taxon>Eutheria</taxon>
        <taxon>Euarchontoglires</taxon>
        <taxon>Primates</taxon>
        <taxon>Haplorrhini</taxon>
        <taxon>Catarrhini</taxon>
        <taxon>Cercopithecidae</taxon>
        <taxon>Cercopithecinae</taxon>
        <taxon>Macaca</taxon>
    </lineage>
</organism>
<dbReference type="InterPro" id="IPR036084">
    <property type="entry name" value="Ser_inhib-like_sf"/>
</dbReference>
<feature type="domain" description="VWFD" evidence="8">
    <location>
        <begin position="1664"/>
        <end position="1973"/>
    </location>
</feature>
<dbReference type="FunFam" id="2.10.25.10:FF:000153">
    <property type="entry name" value="MUC5B isoform 1"/>
    <property type="match status" value="2"/>
</dbReference>
<dbReference type="GeneTree" id="ENSGT00950000183155"/>